<proteinExistence type="predicted"/>
<feature type="region of interest" description="Disordered" evidence="1">
    <location>
        <begin position="61"/>
        <end position="80"/>
    </location>
</feature>
<dbReference type="InterPro" id="IPR012337">
    <property type="entry name" value="RNaseH-like_sf"/>
</dbReference>
<dbReference type="GO" id="GO:0003676">
    <property type="term" value="F:nucleic acid binding"/>
    <property type="evidence" value="ECO:0007669"/>
    <property type="project" value="InterPro"/>
</dbReference>
<feature type="domain" description="Integrase catalytic" evidence="2">
    <location>
        <begin position="196"/>
        <end position="305"/>
    </location>
</feature>
<dbReference type="GO" id="GO:0008270">
    <property type="term" value="F:zinc ion binding"/>
    <property type="evidence" value="ECO:0007669"/>
    <property type="project" value="InterPro"/>
</dbReference>
<name>A0A0A9XZG1_LYGHE</name>
<protein>
    <submittedName>
        <fullName evidence="3">Copia protein</fullName>
    </submittedName>
</protein>
<sequence length="305" mass="34175">PPEYDVVVTALETLAEKLTISFVKSRLLDHERKHRHADGFDTSSTTQSFYTQVTNRKVSVSDRAGYSSNQNNNKANSADSNSKSVLKCHFCSKIGHIKPHCRKYKQSLKYKSNANVADETTSSEYSLLTSAQSNVVDPGSTELWHKRMGHIGKTSLERLPKLVDGVKLDGSSPQGTCEYCLQGKMTKLPHLKNRVRASRPLELVHSDVLGPISPTSHDGKRFIVSFIDDFTHFTVIYCLKSKSDVFECFKSYEAMATAHFNVNISRFRSDSGGEYVSNLMKNHFNLRGIQFECTIPYTSCQNGVS</sequence>
<organism evidence="3">
    <name type="scientific">Lygus hesperus</name>
    <name type="common">Western plant bug</name>
    <dbReference type="NCBI Taxonomy" id="30085"/>
    <lineage>
        <taxon>Eukaryota</taxon>
        <taxon>Metazoa</taxon>
        <taxon>Ecdysozoa</taxon>
        <taxon>Arthropoda</taxon>
        <taxon>Hexapoda</taxon>
        <taxon>Insecta</taxon>
        <taxon>Pterygota</taxon>
        <taxon>Neoptera</taxon>
        <taxon>Paraneoptera</taxon>
        <taxon>Hemiptera</taxon>
        <taxon>Heteroptera</taxon>
        <taxon>Panheteroptera</taxon>
        <taxon>Cimicomorpha</taxon>
        <taxon>Miridae</taxon>
        <taxon>Mirini</taxon>
        <taxon>Lygus</taxon>
    </lineage>
</organism>
<feature type="non-terminal residue" evidence="3">
    <location>
        <position position="1"/>
    </location>
</feature>
<dbReference type="PROSITE" id="PS50994">
    <property type="entry name" value="INTEGRASE"/>
    <property type="match status" value="1"/>
</dbReference>
<dbReference type="InterPro" id="IPR036397">
    <property type="entry name" value="RNaseH_sf"/>
</dbReference>
<dbReference type="InterPro" id="IPR025724">
    <property type="entry name" value="GAG-pre-integrase_dom"/>
</dbReference>
<gene>
    <name evidence="3" type="primary">GIP_79</name>
    <name evidence="3" type="ORF">CM83_22691</name>
</gene>
<dbReference type="Pfam" id="PF00665">
    <property type="entry name" value="rve"/>
    <property type="match status" value="1"/>
</dbReference>
<accession>A0A0A9XZG1</accession>
<feature type="non-terminal residue" evidence="3">
    <location>
        <position position="305"/>
    </location>
</feature>
<dbReference type="Gene3D" id="3.30.420.10">
    <property type="entry name" value="Ribonuclease H-like superfamily/Ribonuclease H"/>
    <property type="match status" value="1"/>
</dbReference>
<evidence type="ECO:0000313" key="3">
    <source>
        <dbReference type="EMBL" id="JAG24781.1"/>
    </source>
</evidence>
<evidence type="ECO:0000256" key="1">
    <source>
        <dbReference type="SAM" id="MobiDB-lite"/>
    </source>
</evidence>
<reference evidence="3" key="1">
    <citation type="journal article" date="2014" name="PLoS ONE">
        <title>Transcriptome-Based Identification of ABC Transporters in the Western Tarnished Plant Bug Lygus hesperus.</title>
        <authorList>
            <person name="Hull J.J."/>
            <person name="Chaney K."/>
            <person name="Geib S.M."/>
            <person name="Fabrick J.A."/>
            <person name="Brent C.S."/>
            <person name="Walsh D."/>
            <person name="Lavine L.C."/>
        </authorList>
    </citation>
    <scope>NUCLEOTIDE SEQUENCE</scope>
</reference>
<dbReference type="Pfam" id="PF13976">
    <property type="entry name" value="gag_pre-integrs"/>
    <property type="match status" value="1"/>
</dbReference>
<evidence type="ECO:0000259" key="2">
    <source>
        <dbReference type="PROSITE" id="PS50994"/>
    </source>
</evidence>
<dbReference type="PANTHER" id="PTHR42648:SF28">
    <property type="entry name" value="TRANSPOSON-ENCODED PROTEIN WITH RIBONUCLEASE H-LIKE AND RETROVIRUS ZINC FINGER-LIKE DOMAINS"/>
    <property type="match status" value="1"/>
</dbReference>
<dbReference type="EMBL" id="GBHO01018823">
    <property type="protein sequence ID" value="JAG24781.1"/>
    <property type="molecule type" value="Transcribed_RNA"/>
</dbReference>
<dbReference type="InterPro" id="IPR039537">
    <property type="entry name" value="Retrotran_Ty1/copia-like"/>
</dbReference>
<dbReference type="PANTHER" id="PTHR42648">
    <property type="entry name" value="TRANSPOSASE, PUTATIVE-RELATED"/>
    <property type="match status" value="1"/>
</dbReference>
<dbReference type="SUPFAM" id="SSF53098">
    <property type="entry name" value="Ribonuclease H-like"/>
    <property type="match status" value="1"/>
</dbReference>
<dbReference type="SUPFAM" id="SSF57756">
    <property type="entry name" value="Retrovirus zinc finger-like domains"/>
    <property type="match status" value="1"/>
</dbReference>
<reference evidence="3" key="2">
    <citation type="submission" date="2014-07" db="EMBL/GenBank/DDBJ databases">
        <authorList>
            <person name="Hull J."/>
        </authorList>
    </citation>
    <scope>NUCLEOTIDE SEQUENCE</scope>
</reference>
<dbReference type="AlphaFoldDB" id="A0A0A9XZG1"/>
<dbReference type="GO" id="GO:0015074">
    <property type="term" value="P:DNA integration"/>
    <property type="evidence" value="ECO:0007669"/>
    <property type="project" value="InterPro"/>
</dbReference>
<feature type="compositionally biased region" description="Low complexity" evidence="1">
    <location>
        <begin position="67"/>
        <end position="80"/>
    </location>
</feature>
<dbReference type="InterPro" id="IPR001584">
    <property type="entry name" value="Integrase_cat-core"/>
</dbReference>
<dbReference type="InterPro" id="IPR036875">
    <property type="entry name" value="Znf_CCHC_sf"/>
</dbReference>